<organism evidence="2 3">
    <name type="scientific">Candidatus Oscillibacter excrementigallinarum</name>
    <dbReference type="NCBI Taxonomy" id="2838716"/>
    <lineage>
        <taxon>Bacteria</taxon>
        <taxon>Bacillati</taxon>
        <taxon>Bacillota</taxon>
        <taxon>Clostridia</taxon>
        <taxon>Eubacteriales</taxon>
        <taxon>Oscillospiraceae</taxon>
        <taxon>Oscillibacter</taxon>
    </lineage>
</organism>
<accession>A0A9D2LJY6</accession>
<dbReference type="Pfam" id="PF12146">
    <property type="entry name" value="Hydrolase_4"/>
    <property type="match status" value="1"/>
</dbReference>
<dbReference type="AlphaFoldDB" id="A0A9D2LJY6"/>
<dbReference type="InterPro" id="IPR051044">
    <property type="entry name" value="MAG_DAG_Lipase"/>
</dbReference>
<dbReference type="Gene3D" id="3.40.50.1820">
    <property type="entry name" value="alpha/beta hydrolase"/>
    <property type="match status" value="1"/>
</dbReference>
<dbReference type="Proteomes" id="UP000823824">
    <property type="component" value="Unassembled WGS sequence"/>
</dbReference>
<protein>
    <submittedName>
        <fullName evidence="2">Lysophospholipase</fullName>
    </submittedName>
</protein>
<gene>
    <name evidence="2" type="ORF">H9787_10635</name>
</gene>
<comment type="caution">
    <text evidence="2">The sequence shown here is derived from an EMBL/GenBank/DDBJ whole genome shotgun (WGS) entry which is preliminary data.</text>
</comment>
<dbReference type="InterPro" id="IPR029058">
    <property type="entry name" value="AB_hydrolase_fold"/>
</dbReference>
<proteinExistence type="predicted"/>
<feature type="domain" description="Serine aminopeptidase S33" evidence="1">
    <location>
        <begin position="27"/>
        <end position="290"/>
    </location>
</feature>
<reference evidence="2" key="2">
    <citation type="submission" date="2021-04" db="EMBL/GenBank/DDBJ databases">
        <authorList>
            <person name="Gilroy R."/>
        </authorList>
    </citation>
    <scope>NUCLEOTIDE SEQUENCE</scope>
    <source>
        <strain evidence="2">ChiBcec18-1249</strain>
    </source>
</reference>
<evidence type="ECO:0000259" key="1">
    <source>
        <dbReference type="Pfam" id="PF12146"/>
    </source>
</evidence>
<dbReference type="PANTHER" id="PTHR11614">
    <property type="entry name" value="PHOSPHOLIPASE-RELATED"/>
    <property type="match status" value="1"/>
</dbReference>
<evidence type="ECO:0000313" key="2">
    <source>
        <dbReference type="EMBL" id="HJB14147.1"/>
    </source>
</evidence>
<dbReference type="InterPro" id="IPR022742">
    <property type="entry name" value="Hydrolase_4"/>
</dbReference>
<dbReference type="EMBL" id="DWZJ01000098">
    <property type="protein sequence ID" value="HJB14147.1"/>
    <property type="molecule type" value="Genomic_DNA"/>
</dbReference>
<name>A0A9D2LJY6_9FIRM</name>
<sequence length="311" mass="34089">MVRNEFIFPSADGKTGIHAVDWAPETAPRAVLLVSHGVSEHILRYEPLASYLTVRGFAVAGHDHLGHGSSVAAGAPRLYFGPRGSWDWVVEDLYARRELAGRRYPGLPVFLLGHSMGSFLARTYLIRYPGTVAGAVLMGTGQMLPAVVAAGRLLAAREARKVGDAHSSPLVNKLAFEAYNQKFAPNRTAYDWLSVSTANVDAYLADPLCGGDPTIGLFREMLRGIADIEKQENLKRMNRNTPVLFLSGQKDPVGDMGAGVRRAYRSFRRAGVRDVEMKLYPGARHEILNEACGETVCADIYRWLEAHLPKG</sequence>
<evidence type="ECO:0000313" key="3">
    <source>
        <dbReference type="Proteomes" id="UP000823824"/>
    </source>
</evidence>
<reference evidence="2" key="1">
    <citation type="journal article" date="2021" name="PeerJ">
        <title>Extensive microbial diversity within the chicken gut microbiome revealed by metagenomics and culture.</title>
        <authorList>
            <person name="Gilroy R."/>
            <person name="Ravi A."/>
            <person name="Getino M."/>
            <person name="Pursley I."/>
            <person name="Horton D.L."/>
            <person name="Alikhan N.F."/>
            <person name="Baker D."/>
            <person name="Gharbi K."/>
            <person name="Hall N."/>
            <person name="Watson M."/>
            <person name="Adriaenssens E.M."/>
            <person name="Foster-Nyarko E."/>
            <person name="Jarju S."/>
            <person name="Secka A."/>
            <person name="Antonio M."/>
            <person name="Oren A."/>
            <person name="Chaudhuri R.R."/>
            <person name="La Ragione R."/>
            <person name="Hildebrand F."/>
            <person name="Pallen M.J."/>
        </authorList>
    </citation>
    <scope>NUCLEOTIDE SEQUENCE</scope>
    <source>
        <strain evidence="2">ChiBcec18-1249</strain>
    </source>
</reference>
<dbReference type="SUPFAM" id="SSF53474">
    <property type="entry name" value="alpha/beta-Hydrolases"/>
    <property type="match status" value="1"/>
</dbReference>